<dbReference type="AlphaFoldDB" id="A0A9N9D4L3"/>
<evidence type="ECO:0000256" key="1">
    <source>
        <dbReference type="SAM" id="Coils"/>
    </source>
</evidence>
<evidence type="ECO:0000256" key="2">
    <source>
        <dbReference type="SAM" id="MobiDB-lite"/>
    </source>
</evidence>
<dbReference type="OrthoDB" id="2435940at2759"/>
<sequence>MTENDKSFIGIEASLSDEENFISISSDDDADYDATINMVNEFLSNFSNANLEVGSSSTSVGKVQGYEDAYVFDSSDDDMGTLPATAPPVQDYVGKGKQRADPIPEGFNFHSNSRYDTHDIQEIQTPQDQNTEVVMSDANNSPSFPNKNSVERNVALFPSQPPNFPDWVTRDIMIPCPLSETQRALISNLILDRKLIQYLSKVSDNDNADADSLIRTKINDALRIIDHEPVEAINGHLFNGPTKRCLGYNSSEIRFSVEKLKMLRYILVQLKSFRLTIGIAASSVTTGLTFESVWNYREKGEITTDTLAECNINISDSSDDEIEGPIKDNVTKQGAKRQTDEAESSWQKRSRPNLDETLTISQLREHILQLDERIKNQDELLKKKDEHIMQQNEHIQKQDERIRKKDDYIQKQDERIRKKDEHIQKQDEHILQQNGMIKQLQEKNSELNCNFQQTGLENRRLNQELSQFRQMTY</sequence>
<evidence type="ECO:0000313" key="4">
    <source>
        <dbReference type="Proteomes" id="UP000789396"/>
    </source>
</evidence>
<evidence type="ECO:0000313" key="3">
    <source>
        <dbReference type="EMBL" id="CAG8627545.1"/>
    </source>
</evidence>
<feature type="coiled-coil region" evidence="1">
    <location>
        <begin position="430"/>
        <end position="457"/>
    </location>
</feature>
<protein>
    <submittedName>
        <fullName evidence="3">4576_t:CDS:1</fullName>
    </submittedName>
</protein>
<proteinExistence type="predicted"/>
<reference evidence="3" key="1">
    <citation type="submission" date="2021-06" db="EMBL/GenBank/DDBJ databases">
        <authorList>
            <person name="Kallberg Y."/>
            <person name="Tangrot J."/>
            <person name="Rosling A."/>
        </authorList>
    </citation>
    <scope>NUCLEOTIDE SEQUENCE</scope>
    <source>
        <strain evidence="3">IN212</strain>
    </source>
</reference>
<dbReference type="Proteomes" id="UP000789396">
    <property type="component" value="Unassembled WGS sequence"/>
</dbReference>
<keyword evidence="4" id="KW-1185">Reference proteome</keyword>
<dbReference type="EMBL" id="CAJVPZ010011185">
    <property type="protein sequence ID" value="CAG8627545.1"/>
    <property type="molecule type" value="Genomic_DNA"/>
</dbReference>
<comment type="caution">
    <text evidence="3">The sequence shown here is derived from an EMBL/GenBank/DDBJ whole genome shotgun (WGS) entry which is preliminary data.</text>
</comment>
<feature type="non-terminal residue" evidence="3">
    <location>
        <position position="473"/>
    </location>
</feature>
<organism evidence="3 4">
    <name type="scientific">Racocetra fulgida</name>
    <dbReference type="NCBI Taxonomy" id="60492"/>
    <lineage>
        <taxon>Eukaryota</taxon>
        <taxon>Fungi</taxon>
        <taxon>Fungi incertae sedis</taxon>
        <taxon>Mucoromycota</taxon>
        <taxon>Glomeromycotina</taxon>
        <taxon>Glomeromycetes</taxon>
        <taxon>Diversisporales</taxon>
        <taxon>Gigasporaceae</taxon>
        <taxon>Racocetra</taxon>
    </lineage>
</organism>
<keyword evidence="1" id="KW-0175">Coiled coil</keyword>
<name>A0A9N9D4L3_9GLOM</name>
<feature type="region of interest" description="Disordered" evidence="2">
    <location>
        <begin position="318"/>
        <end position="353"/>
    </location>
</feature>
<gene>
    <name evidence="3" type="ORF">RFULGI_LOCUS7597</name>
</gene>
<accession>A0A9N9D4L3</accession>